<dbReference type="STRING" id="743721.Psesu_1988"/>
<organism evidence="1 2">
    <name type="scientific">Pseudoxanthomonas suwonensis (strain 11-1)</name>
    <dbReference type="NCBI Taxonomy" id="743721"/>
    <lineage>
        <taxon>Bacteria</taxon>
        <taxon>Pseudomonadati</taxon>
        <taxon>Pseudomonadota</taxon>
        <taxon>Gammaproteobacteria</taxon>
        <taxon>Lysobacterales</taxon>
        <taxon>Lysobacteraceae</taxon>
        <taxon>Pseudoxanthomonas</taxon>
    </lineage>
</organism>
<gene>
    <name evidence="1" type="ordered locus">Psesu_1988</name>
</gene>
<protein>
    <recommendedName>
        <fullName evidence="3">DUF4845 domain-containing protein</fullName>
    </recommendedName>
</protein>
<proteinExistence type="predicted"/>
<evidence type="ECO:0000313" key="2">
    <source>
        <dbReference type="Proteomes" id="UP000008632"/>
    </source>
</evidence>
<dbReference type="HOGENOM" id="CLU_149778_1_0_6"/>
<reference evidence="1 2" key="1">
    <citation type="submission" date="2011-01" db="EMBL/GenBank/DDBJ databases">
        <title>Complete sequence of Pseudoxanthomonas suwonensis 11-1.</title>
        <authorList>
            <consortium name="US DOE Joint Genome Institute"/>
            <person name="Lucas S."/>
            <person name="Copeland A."/>
            <person name="Lapidus A."/>
            <person name="Cheng J.-F."/>
            <person name="Goodwin L."/>
            <person name="Pitluck S."/>
            <person name="Teshima H."/>
            <person name="Detter J.C."/>
            <person name="Han C."/>
            <person name="Tapia R."/>
            <person name="Land M."/>
            <person name="Hauser L."/>
            <person name="Kyrpides N."/>
            <person name="Ivanova N."/>
            <person name="Ovchinnikova G."/>
            <person name="Siebers A.K."/>
            <person name="Allgaier M."/>
            <person name="Thelen M.P."/>
            <person name="Hugenholtz P."/>
            <person name="Gladden J."/>
            <person name="Woyke T."/>
        </authorList>
    </citation>
    <scope>NUCLEOTIDE SEQUENCE [LARGE SCALE GENOMIC DNA]</scope>
    <source>
        <strain evidence="2">11-1</strain>
    </source>
</reference>
<accession>E6WUA5</accession>
<evidence type="ECO:0000313" key="1">
    <source>
        <dbReference type="EMBL" id="ADV27825.1"/>
    </source>
</evidence>
<evidence type="ECO:0008006" key="3">
    <source>
        <dbReference type="Google" id="ProtNLM"/>
    </source>
</evidence>
<dbReference type="Pfam" id="PF16137">
    <property type="entry name" value="DUF4845"/>
    <property type="match status" value="1"/>
</dbReference>
<dbReference type="KEGG" id="psu:Psesu_1988"/>
<dbReference type="EMBL" id="CP002446">
    <property type="protein sequence ID" value="ADV27825.1"/>
    <property type="molecule type" value="Genomic_DNA"/>
</dbReference>
<keyword evidence="2" id="KW-1185">Reference proteome</keyword>
<dbReference type="AlphaFoldDB" id="E6WUA5"/>
<dbReference type="InterPro" id="IPR032314">
    <property type="entry name" value="DUF4845"/>
</dbReference>
<dbReference type="Proteomes" id="UP000008632">
    <property type="component" value="Chromosome"/>
</dbReference>
<sequence length="136" mass="15156">MAPFGGMAMKRKQGGLSLIGFLVVLAVLGFAAYIGMKLFPMYQEYYAVKSALKGLSNEPGVADMNPARIQDLFFRRLYINYSENVKPQNVKFERADGGWVMNVSYEVRRPLVYNLDVVGNFDASQALTRRGGSGEE</sequence>
<dbReference type="eggNOG" id="COG4969">
    <property type="taxonomic scope" value="Bacteria"/>
</dbReference>
<name>E6WUA5_PSEUU</name>